<dbReference type="EMBL" id="JACYCC010000075">
    <property type="protein sequence ID" value="KAF8676138.1"/>
    <property type="molecule type" value="Genomic_DNA"/>
</dbReference>
<gene>
    <name evidence="2" type="ORF">RHS04_06585</name>
</gene>
<evidence type="ECO:0000259" key="1">
    <source>
        <dbReference type="PROSITE" id="PS50234"/>
    </source>
</evidence>
<feature type="domain" description="VWFA" evidence="1">
    <location>
        <begin position="106"/>
        <end position="235"/>
    </location>
</feature>
<accession>A0A8H7H5B9</accession>
<evidence type="ECO:0000313" key="2">
    <source>
        <dbReference type="EMBL" id="KAF8676138.1"/>
    </source>
</evidence>
<dbReference type="PROSITE" id="PS50234">
    <property type="entry name" value="VWFA"/>
    <property type="match status" value="1"/>
</dbReference>
<dbReference type="InterPro" id="IPR036465">
    <property type="entry name" value="vWFA_dom_sf"/>
</dbReference>
<dbReference type="AlphaFoldDB" id="A0A8H7H5B9"/>
<comment type="caution">
    <text evidence="2">The sequence shown here is derived from an EMBL/GenBank/DDBJ whole genome shotgun (WGS) entry which is preliminary data.</text>
</comment>
<dbReference type="Proteomes" id="UP000650582">
    <property type="component" value="Unassembled WGS sequence"/>
</dbReference>
<organism evidence="2 3">
    <name type="scientific">Rhizoctonia solani</name>
    <dbReference type="NCBI Taxonomy" id="456999"/>
    <lineage>
        <taxon>Eukaryota</taxon>
        <taxon>Fungi</taxon>
        <taxon>Dikarya</taxon>
        <taxon>Basidiomycota</taxon>
        <taxon>Agaricomycotina</taxon>
        <taxon>Agaricomycetes</taxon>
        <taxon>Cantharellales</taxon>
        <taxon>Ceratobasidiaceae</taxon>
        <taxon>Rhizoctonia</taxon>
    </lineage>
</organism>
<name>A0A8H7H5B9_9AGAM</name>
<dbReference type="CDD" id="cd00198">
    <property type="entry name" value="vWFA"/>
    <property type="match status" value="1"/>
</dbReference>
<dbReference type="Pfam" id="PF13519">
    <property type="entry name" value="VWA_2"/>
    <property type="match status" value="1"/>
</dbReference>
<proteinExistence type="predicted"/>
<dbReference type="InterPro" id="IPR002035">
    <property type="entry name" value="VWF_A"/>
</dbReference>
<evidence type="ECO:0000313" key="3">
    <source>
        <dbReference type="Proteomes" id="UP000650582"/>
    </source>
</evidence>
<dbReference type="SUPFAM" id="SSF53300">
    <property type="entry name" value="vWA-like"/>
    <property type="match status" value="1"/>
</dbReference>
<dbReference type="Gene3D" id="3.40.50.410">
    <property type="entry name" value="von Willebrand factor, type A domain"/>
    <property type="match status" value="1"/>
</dbReference>
<reference evidence="2" key="1">
    <citation type="submission" date="2020-09" db="EMBL/GenBank/DDBJ databases">
        <title>Comparative genome analyses of four rice-infecting Rhizoctonia solani isolates reveal extensive enrichment of homogalacturonan modification genes.</title>
        <authorList>
            <person name="Lee D.-Y."/>
            <person name="Jeon J."/>
            <person name="Kim K.-T."/>
            <person name="Cheong K."/>
            <person name="Song H."/>
            <person name="Choi G."/>
            <person name="Ko J."/>
            <person name="Opiyo S.O."/>
            <person name="Zuo S."/>
            <person name="Madhav S."/>
            <person name="Lee Y.-H."/>
            <person name="Wang G.-L."/>
        </authorList>
    </citation>
    <scope>NUCLEOTIDE SEQUENCE</scope>
    <source>
        <strain evidence="2">AG1-IA YN-7</strain>
    </source>
</reference>
<sequence length="235" mass="25712">MVRIWDMGVNEEYVSNVDSKYYVPSDALCPGTIYVDSGKGTSTQLFINSGFEHEATATAAANPSYCNLPIFHQPHSLHVTPPNGYVSSDGHCFDCSNPARLQQAYHVVFVIDSSGSMDSGDRTPLSNTPVTTLLRGRCNNRYGAVLSALHSFWSTRETGNPNTQPRQDAYSVITFNNAPTTRVANDLSSTIDQLLSRLLRISASGGTNFNAALSHARTLIGTHWNNNRQASFQYS</sequence>
<protein>
    <recommendedName>
        <fullName evidence="1">VWFA domain-containing protein</fullName>
    </recommendedName>
</protein>